<keyword evidence="2 4" id="KW-0863">Zinc-finger</keyword>
<evidence type="ECO:0000256" key="4">
    <source>
        <dbReference type="PROSITE-ProRule" id="PRU00455"/>
    </source>
</evidence>
<dbReference type="PANTHER" id="PTHR10315:SF71">
    <property type="entry name" value="RING-TYPE E3 UBIQUITIN TRANSFERASE"/>
    <property type="match status" value="1"/>
</dbReference>
<keyword evidence="8" id="KW-1185">Reference proteome</keyword>
<evidence type="ECO:0000256" key="1">
    <source>
        <dbReference type="ARBA" id="ARBA00022723"/>
    </source>
</evidence>
<keyword evidence="3" id="KW-0862">Zinc</keyword>
<dbReference type="Pfam" id="PF21361">
    <property type="entry name" value="Sina_ZnF"/>
    <property type="match status" value="1"/>
</dbReference>
<dbReference type="Proteomes" id="UP001231189">
    <property type="component" value="Unassembled WGS sequence"/>
</dbReference>
<dbReference type="GO" id="GO:0005737">
    <property type="term" value="C:cytoplasm"/>
    <property type="evidence" value="ECO:0007669"/>
    <property type="project" value="TreeGrafter"/>
</dbReference>
<dbReference type="SUPFAM" id="SSF49599">
    <property type="entry name" value="TRAF domain-like"/>
    <property type="match status" value="1"/>
</dbReference>
<name>A0AAD8R536_LOLMU</name>
<dbReference type="GO" id="GO:0008270">
    <property type="term" value="F:zinc ion binding"/>
    <property type="evidence" value="ECO:0007669"/>
    <property type="project" value="UniProtKB-KW"/>
</dbReference>
<comment type="caution">
    <text evidence="7">The sequence shown here is derived from an EMBL/GenBank/DDBJ whole genome shotgun (WGS) entry which is preliminary data.</text>
</comment>
<dbReference type="EMBL" id="JAUUTY010000006">
    <property type="protein sequence ID" value="KAK1614497.1"/>
    <property type="molecule type" value="Genomic_DNA"/>
</dbReference>
<feature type="domain" description="SIAH-type" evidence="6">
    <location>
        <begin position="94"/>
        <end position="150"/>
    </location>
</feature>
<dbReference type="InterPro" id="IPR013083">
    <property type="entry name" value="Znf_RING/FYVE/PHD"/>
</dbReference>
<dbReference type="GO" id="GO:0061630">
    <property type="term" value="F:ubiquitin protein ligase activity"/>
    <property type="evidence" value="ECO:0007669"/>
    <property type="project" value="TreeGrafter"/>
</dbReference>
<feature type="region of interest" description="Disordered" evidence="5">
    <location>
        <begin position="1"/>
        <end position="30"/>
    </location>
</feature>
<dbReference type="InterPro" id="IPR013010">
    <property type="entry name" value="Znf_SIAH"/>
</dbReference>
<evidence type="ECO:0000256" key="5">
    <source>
        <dbReference type="SAM" id="MobiDB-lite"/>
    </source>
</evidence>
<sequence length="278" mass="30717">MQGQDSGAKRARTVPQKGGNVNQPQVEESSDPYTVEAEKIRCDICFQPFGDQIFMCKNGHPACASCCLTMNRKCYCTEPIGDIRCRPLETILEAMTRPCSFKAHGCREIVSYAGMQGHEAACRFAPHHCPFDGCTYYGLRLYNHIQVDHADDPAEAAVVVRCNQRSTITLQKKMPFRVLLHRDQASMFLLVNGGDVLAGRSLSLASMGPRPTGNAEVKYKLEVKKRNDPEALVLSSSGAAPFVRCLEDFQAKGFLFVPNSYWDSSDSVSVTVHLTGGW</sequence>
<organism evidence="7 8">
    <name type="scientific">Lolium multiflorum</name>
    <name type="common">Italian ryegrass</name>
    <name type="synonym">Lolium perenne subsp. multiflorum</name>
    <dbReference type="NCBI Taxonomy" id="4521"/>
    <lineage>
        <taxon>Eukaryota</taxon>
        <taxon>Viridiplantae</taxon>
        <taxon>Streptophyta</taxon>
        <taxon>Embryophyta</taxon>
        <taxon>Tracheophyta</taxon>
        <taxon>Spermatophyta</taxon>
        <taxon>Magnoliopsida</taxon>
        <taxon>Liliopsida</taxon>
        <taxon>Poales</taxon>
        <taxon>Poaceae</taxon>
        <taxon>BOP clade</taxon>
        <taxon>Pooideae</taxon>
        <taxon>Poodae</taxon>
        <taxon>Poeae</taxon>
        <taxon>Poeae Chloroplast Group 2 (Poeae type)</taxon>
        <taxon>Loliodinae</taxon>
        <taxon>Loliinae</taxon>
        <taxon>Lolium</taxon>
    </lineage>
</organism>
<gene>
    <name evidence="7" type="ORF">QYE76_020014</name>
</gene>
<dbReference type="InterPro" id="IPR052088">
    <property type="entry name" value="E3_ubiquitin-ligase_SINA"/>
</dbReference>
<evidence type="ECO:0000313" key="8">
    <source>
        <dbReference type="Proteomes" id="UP001231189"/>
    </source>
</evidence>
<proteinExistence type="predicted"/>
<evidence type="ECO:0000256" key="3">
    <source>
        <dbReference type="ARBA" id="ARBA00022833"/>
    </source>
</evidence>
<keyword evidence="1" id="KW-0479">Metal-binding</keyword>
<protein>
    <recommendedName>
        <fullName evidence="6">SIAH-type domain-containing protein</fullName>
    </recommendedName>
</protein>
<dbReference type="Gene3D" id="3.30.40.10">
    <property type="entry name" value="Zinc/RING finger domain, C3HC4 (zinc finger)"/>
    <property type="match status" value="1"/>
</dbReference>
<dbReference type="PROSITE" id="PS51081">
    <property type="entry name" value="ZF_SIAH"/>
    <property type="match status" value="1"/>
</dbReference>
<accession>A0AAD8R536</accession>
<dbReference type="PANTHER" id="PTHR10315">
    <property type="entry name" value="E3 UBIQUITIN PROTEIN LIGASE SIAH"/>
    <property type="match status" value="1"/>
</dbReference>
<evidence type="ECO:0000313" key="7">
    <source>
        <dbReference type="EMBL" id="KAK1614497.1"/>
    </source>
</evidence>
<reference evidence="7" key="1">
    <citation type="submission" date="2023-07" db="EMBL/GenBank/DDBJ databases">
        <title>A chromosome-level genome assembly of Lolium multiflorum.</title>
        <authorList>
            <person name="Chen Y."/>
            <person name="Copetti D."/>
            <person name="Kolliker R."/>
            <person name="Studer B."/>
        </authorList>
    </citation>
    <scope>NUCLEOTIDE SEQUENCE</scope>
    <source>
        <strain evidence="7">02402/16</strain>
        <tissue evidence="7">Leaf</tissue>
    </source>
</reference>
<evidence type="ECO:0000259" key="6">
    <source>
        <dbReference type="PROSITE" id="PS51081"/>
    </source>
</evidence>
<evidence type="ECO:0000256" key="2">
    <source>
        <dbReference type="ARBA" id="ARBA00022771"/>
    </source>
</evidence>
<dbReference type="AlphaFoldDB" id="A0AAD8R536"/>